<reference evidence="1 2" key="1">
    <citation type="journal article" date="2019" name="Front. Microbiol.">
        <title>Genomic Features for Desiccation Tolerance and Sugar Biosynthesis in the Extremophile Gloeocapsopsis sp. UTEX B3054.</title>
        <authorList>
            <person name="Urrejola C."/>
            <person name="Alcorta J."/>
            <person name="Salas L."/>
            <person name="Vasquez M."/>
            <person name="Polz M.F."/>
            <person name="Vicuna R."/>
            <person name="Diez B."/>
        </authorList>
    </citation>
    <scope>NUCLEOTIDE SEQUENCE [LARGE SCALE GENOMIC DNA]</scope>
    <source>
        <strain evidence="1 2">1H9</strain>
    </source>
</reference>
<dbReference type="AlphaFoldDB" id="A0A6N8G443"/>
<dbReference type="EMBL" id="NAPY01000086">
    <property type="protein sequence ID" value="MUL39482.1"/>
    <property type="molecule type" value="Genomic_DNA"/>
</dbReference>
<dbReference type="Proteomes" id="UP000441797">
    <property type="component" value="Unassembled WGS sequence"/>
</dbReference>
<evidence type="ECO:0000313" key="2">
    <source>
        <dbReference type="Proteomes" id="UP000441797"/>
    </source>
</evidence>
<proteinExistence type="predicted"/>
<sequence length="74" mass="8389">MPMDNLPLIKCLTTFDVAIAPVLNPCVKQMRSPFSKTRENWQPPACSAINKDLPLVEGIRQKMLLVTSVEKHKR</sequence>
<accession>A0A6N8G443</accession>
<comment type="caution">
    <text evidence="1">The sequence shown here is derived from an EMBL/GenBank/DDBJ whole genome shotgun (WGS) entry which is preliminary data.</text>
</comment>
<name>A0A6N8G443_9CHRO</name>
<organism evidence="1 2">
    <name type="scientific">Gloeocapsopsis dulcis AAB1 = 1H9</name>
    <dbReference type="NCBI Taxonomy" id="1433147"/>
    <lineage>
        <taxon>Bacteria</taxon>
        <taxon>Bacillati</taxon>
        <taxon>Cyanobacteriota</taxon>
        <taxon>Cyanophyceae</taxon>
        <taxon>Oscillatoriophycideae</taxon>
        <taxon>Chroococcales</taxon>
        <taxon>Chroococcaceae</taxon>
        <taxon>Gloeocapsopsis</taxon>
        <taxon>Gloeocapsopsis dulcis</taxon>
    </lineage>
</organism>
<keyword evidence="2" id="KW-1185">Reference proteome</keyword>
<protein>
    <submittedName>
        <fullName evidence="1">Uncharacterized protein</fullName>
    </submittedName>
</protein>
<gene>
    <name evidence="1" type="ORF">BWI75_25240</name>
</gene>
<evidence type="ECO:0000313" key="1">
    <source>
        <dbReference type="EMBL" id="MUL39482.1"/>
    </source>
</evidence>